<feature type="domain" description="Cytochrome c assembly protein" evidence="7">
    <location>
        <begin position="69"/>
        <end position="269"/>
    </location>
</feature>
<evidence type="ECO:0000256" key="1">
    <source>
        <dbReference type="ARBA" id="ARBA00004141"/>
    </source>
</evidence>
<accession>A0A212KYX1</accession>
<feature type="transmembrane region" description="Helical" evidence="6">
    <location>
        <begin position="36"/>
        <end position="56"/>
    </location>
</feature>
<name>A0A212KYX1_9BACT</name>
<dbReference type="InterPro" id="IPR002541">
    <property type="entry name" value="Cyt_c_assembly"/>
</dbReference>
<dbReference type="EMBL" id="FMJC01000001">
    <property type="protein sequence ID" value="SCM70447.1"/>
    <property type="molecule type" value="Genomic_DNA"/>
</dbReference>
<dbReference type="GO" id="GO:0017004">
    <property type="term" value="P:cytochrome complex assembly"/>
    <property type="evidence" value="ECO:0007669"/>
    <property type="project" value="UniProtKB-KW"/>
</dbReference>
<feature type="transmembrane region" description="Helical" evidence="6">
    <location>
        <begin position="68"/>
        <end position="85"/>
    </location>
</feature>
<dbReference type="PANTHER" id="PTHR30071">
    <property type="entry name" value="HEME EXPORTER PROTEIN C"/>
    <property type="match status" value="1"/>
</dbReference>
<dbReference type="InterPro" id="IPR045062">
    <property type="entry name" value="Cyt_c_biogenesis_CcsA/CcmC"/>
</dbReference>
<dbReference type="PANTHER" id="PTHR30071:SF1">
    <property type="entry name" value="CYTOCHROME B_B6 PROTEIN-RELATED"/>
    <property type="match status" value="1"/>
</dbReference>
<keyword evidence="2 6" id="KW-0812">Transmembrane</keyword>
<dbReference type="GO" id="GO:0005886">
    <property type="term" value="C:plasma membrane"/>
    <property type="evidence" value="ECO:0007669"/>
    <property type="project" value="TreeGrafter"/>
</dbReference>
<keyword evidence="3" id="KW-0201">Cytochrome c-type biogenesis</keyword>
<gene>
    <name evidence="8" type="ORF">KL86DES1_10412</name>
</gene>
<feature type="transmembrane region" description="Helical" evidence="6">
    <location>
        <begin position="124"/>
        <end position="154"/>
    </location>
</feature>
<organism evidence="8">
    <name type="scientific">uncultured Desulfovibrio sp</name>
    <dbReference type="NCBI Taxonomy" id="167968"/>
    <lineage>
        <taxon>Bacteria</taxon>
        <taxon>Pseudomonadati</taxon>
        <taxon>Thermodesulfobacteriota</taxon>
        <taxon>Desulfovibrionia</taxon>
        <taxon>Desulfovibrionales</taxon>
        <taxon>Desulfovibrionaceae</taxon>
        <taxon>Desulfovibrio</taxon>
        <taxon>environmental samples</taxon>
    </lineage>
</organism>
<dbReference type="GO" id="GO:0020037">
    <property type="term" value="F:heme binding"/>
    <property type="evidence" value="ECO:0007669"/>
    <property type="project" value="InterPro"/>
</dbReference>
<evidence type="ECO:0000256" key="5">
    <source>
        <dbReference type="ARBA" id="ARBA00023136"/>
    </source>
</evidence>
<dbReference type="Pfam" id="PF01578">
    <property type="entry name" value="Cytochrom_C_asm"/>
    <property type="match status" value="1"/>
</dbReference>
<dbReference type="RefSeq" id="WP_179979302.1">
    <property type="nucleotide sequence ID" value="NZ_LT608333.1"/>
</dbReference>
<evidence type="ECO:0000256" key="6">
    <source>
        <dbReference type="SAM" id="Phobius"/>
    </source>
</evidence>
<feature type="transmembrane region" description="Helical" evidence="6">
    <location>
        <begin position="6"/>
        <end position="24"/>
    </location>
</feature>
<keyword evidence="4 6" id="KW-1133">Transmembrane helix</keyword>
<protein>
    <submittedName>
        <fullName evidence="8">Cytochrome c assembly protein</fullName>
    </submittedName>
</protein>
<evidence type="ECO:0000256" key="3">
    <source>
        <dbReference type="ARBA" id="ARBA00022748"/>
    </source>
</evidence>
<dbReference type="AlphaFoldDB" id="A0A212KYX1"/>
<evidence type="ECO:0000256" key="2">
    <source>
        <dbReference type="ARBA" id="ARBA00022692"/>
    </source>
</evidence>
<reference evidence="8" key="1">
    <citation type="submission" date="2016-08" db="EMBL/GenBank/DDBJ databases">
        <authorList>
            <person name="Seilhamer J.J."/>
        </authorList>
    </citation>
    <scope>NUCLEOTIDE SEQUENCE</scope>
    <source>
        <strain evidence="8">86-1</strain>
    </source>
</reference>
<evidence type="ECO:0000259" key="7">
    <source>
        <dbReference type="Pfam" id="PF01578"/>
    </source>
</evidence>
<feature type="transmembrane region" description="Helical" evidence="6">
    <location>
        <begin position="180"/>
        <end position="203"/>
    </location>
</feature>
<sequence length="275" mass="30354">MISPEFSTGVTLLLYGLASVSGIAGMMARSPFWRRACCYFAAAGFIFQTIGLAMGFHKALPDGLSLGAYLQLMAWFVVLCGLASWGKFKQEASLIFASPLGLMLFAMSAPYLQAVVQVPPYLKAPFYALHIATLFLSLALMALAFAAGSLFLFLEGRIKSKQYMKGFWQDMPALAMLDKINAFATLVAYPLYTLGIVSGLIWAKPVFGATVTGDPKEVISIVIWLLFSVLFNNRLTKGWRGRKPARLAVFIFILCLFSIIVVNTFMETHHAFIRR</sequence>
<comment type="subcellular location">
    <subcellularLocation>
        <location evidence="1">Membrane</location>
        <topology evidence="1">Multi-pass membrane protein</topology>
    </subcellularLocation>
</comment>
<feature type="transmembrane region" description="Helical" evidence="6">
    <location>
        <begin position="92"/>
        <end position="112"/>
    </location>
</feature>
<feature type="transmembrane region" description="Helical" evidence="6">
    <location>
        <begin position="247"/>
        <end position="266"/>
    </location>
</feature>
<feature type="transmembrane region" description="Helical" evidence="6">
    <location>
        <begin position="218"/>
        <end position="235"/>
    </location>
</feature>
<evidence type="ECO:0000256" key="4">
    <source>
        <dbReference type="ARBA" id="ARBA00022989"/>
    </source>
</evidence>
<evidence type="ECO:0000313" key="8">
    <source>
        <dbReference type="EMBL" id="SCM70447.1"/>
    </source>
</evidence>
<keyword evidence="5 6" id="KW-0472">Membrane</keyword>
<proteinExistence type="predicted"/>